<accession>A0A845QY03</accession>
<keyword evidence="3" id="KW-1185">Reference proteome</keyword>
<name>A0A845QY03_9CLOT</name>
<evidence type="ECO:0000313" key="3">
    <source>
        <dbReference type="Proteomes" id="UP000467132"/>
    </source>
</evidence>
<keyword evidence="1" id="KW-0812">Transmembrane</keyword>
<dbReference type="Proteomes" id="UP000467132">
    <property type="component" value="Unassembled WGS sequence"/>
</dbReference>
<keyword evidence="1" id="KW-1133">Transmembrane helix</keyword>
<dbReference type="EMBL" id="QXXA01000007">
    <property type="protein sequence ID" value="NBI06679.1"/>
    <property type="molecule type" value="Genomic_DNA"/>
</dbReference>
<feature type="transmembrane region" description="Helical" evidence="1">
    <location>
        <begin position="12"/>
        <end position="32"/>
    </location>
</feature>
<feature type="transmembrane region" description="Helical" evidence="1">
    <location>
        <begin position="67"/>
        <end position="87"/>
    </location>
</feature>
<proteinExistence type="predicted"/>
<feature type="transmembrane region" description="Helical" evidence="1">
    <location>
        <begin position="38"/>
        <end position="60"/>
    </location>
</feature>
<reference evidence="2 3" key="1">
    <citation type="submission" date="2018-08" db="EMBL/GenBank/DDBJ databases">
        <title>Murine metabolic-syndrome-specific gut microbial biobank.</title>
        <authorList>
            <person name="Liu C."/>
        </authorList>
    </citation>
    <scope>NUCLEOTIDE SEQUENCE [LARGE SCALE GENOMIC DNA]</scope>
    <source>
        <strain evidence="2 3">583</strain>
    </source>
</reference>
<protein>
    <submittedName>
        <fullName evidence="2">Uncharacterized protein</fullName>
    </submittedName>
</protein>
<sequence>MNNFGLTDKLQIKIIGLFMIIISIFLFFYLLTPNLNDFLSWIILAYSIFLFIGGIGMFLLKKWGRVIALISDIISIICIVILSVLSVKNYGMRSSLTMIFSLLIPIIIYIFLIDKKLESLFK</sequence>
<organism evidence="2 3">
    <name type="scientific">Senegalia massiliensis</name>
    <dbReference type="NCBI Taxonomy" id="1720316"/>
    <lineage>
        <taxon>Bacteria</taxon>
        <taxon>Bacillati</taxon>
        <taxon>Bacillota</taxon>
        <taxon>Clostridia</taxon>
        <taxon>Eubacteriales</taxon>
        <taxon>Clostridiaceae</taxon>
        <taxon>Senegalia</taxon>
    </lineage>
</organism>
<dbReference type="RefSeq" id="WP_160197160.1">
    <property type="nucleotide sequence ID" value="NZ_QXXA01000007.1"/>
</dbReference>
<evidence type="ECO:0000313" key="2">
    <source>
        <dbReference type="EMBL" id="NBI06679.1"/>
    </source>
</evidence>
<feature type="transmembrane region" description="Helical" evidence="1">
    <location>
        <begin position="93"/>
        <end position="112"/>
    </location>
</feature>
<comment type="caution">
    <text evidence="2">The sequence shown here is derived from an EMBL/GenBank/DDBJ whole genome shotgun (WGS) entry which is preliminary data.</text>
</comment>
<dbReference type="AlphaFoldDB" id="A0A845QY03"/>
<keyword evidence="1" id="KW-0472">Membrane</keyword>
<evidence type="ECO:0000256" key="1">
    <source>
        <dbReference type="SAM" id="Phobius"/>
    </source>
</evidence>
<gene>
    <name evidence="2" type="ORF">D3Z33_07365</name>
</gene>